<dbReference type="Gene3D" id="3.40.50.720">
    <property type="entry name" value="NAD(P)-binding Rossmann-like Domain"/>
    <property type="match status" value="1"/>
</dbReference>
<reference evidence="1 2" key="1">
    <citation type="journal article" date="2018" name="Mol. Biol. Evol.">
        <title>Broad Genomic Sampling Reveals a Smut Pathogenic Ancestry of the Fungal Clade Ustilaginomycotina.</title>
        <authorList>
            <person name="Kijpornyongpan T."/>
            <person name="Mondo S.J."/>
            <person name="Barry K."/>
            <person name="Sandor L."/>
            <person name="Lee J."/>
            <person name="Lipzen A."/>
            <person name="Pangilinan J."/>
            <person name="LaButti K."/>
            <person name="Hainaut M."/>
            <person name="Henrissat B."/>
            <person name="Grigoriev I.V."/>
            <person name="Spatafora J.W."/>
            <person name="Aime M.C."/>
        </authorList>
    </citation>
    <scope>NUCLEOTIDE SEQUENCE [LARGE SCALE GENOMIC DNA]</scope>
    <source>
        <strain evidence="1 2">MCA 4198</strain>
    </source>
</reference>
<organism evidence="1 2">
    <name type="scientific">Acaromyces ingoldii</name>
    <dbReference type="NCBI Taxonomy" id="215250"/>
    <lineage>
        <taxon>Eukaryota</taxon>
        <taxon>Fungi</taxon>
        <taxon>Dikarya</taxon>
        <taxon>Basidiomycota</taxon>
        <taxon>Ustilaginomycotina</taxon>
        <taxon>Exobasidiomycetes</taxon>
        <taxon>Exobasidiales</taxon>
        <taxon>Cryptobasidiaceae</taxon>
        <taxon>Acaromyces</taxon>
    </lineage>
</organism>
<evidence type="ECO:0008006" key="3">
    <source>
        <dbReference type="Google" id="ProtNLM"/>
    </source>
</evidence>
<dbReference type="EMBL" id="KZ819637">
    <property type="protein sequence ID" value="PWN89480.1"/>
    <property type="molecule type" value="Genomic_DNA"/>
</dbReference>
<dbReference type="InParanoid" id="A0A316YIV8"/>
<sequence>MEEVNVLILGGLTHLARPLLTFLVNRSPDEKPRVAKIRVADKHLLAGQTRTTYIDSETEAALQDARVEYRQANLNTPATASSVFKLEAGSVFDFVFDLTGEGILTTESPANVLLERTTKLAGLLASEAKANGARAYIRDTPPFWTSKPDEGAAKEGDVAKRSLPKDPRTYFYYEAERAVANIDDLPVVLLRSAAVWGPNQYYGPVSPRIALGDVYAFLQEPMKVLWSPEMRLNTLHAHDWVSAAWSSALWASSRDRAQGNAEAGERLPPLPIKEKTSAVDTEADHERCCPRAKTPVAPVMNLVDDDDTTTRKLLDVVSELFGIETGFTNAAVNAWAKVNLSGVADDINEKHVEALDKMRKQQGEGTGEAGAEGRKPCPIEVYLPVQSLVQRSIHLDGTKARKVLGEWKSKQRLDKDSVEAVVKSFKDNGAWIRK</sequence>
<dbReference type="InterPro" id="IPR036291">
    <property type="entry name" value="NAD(P)-bd_dom_sf"/>
</dbReference>
<dbReference type="PANTHER" id="PTHR43245:SF11">
    <property type="entry name" value="LD23561P"/>
    <property type="match status" value="1"/>
</dbReference>
<proteinExistence type="predicted"/>
<accession>A0A316YIV8</accession>
<gene>
    <name evidence="1" type="ORF">FA10DRAFT_302807</name>
</gene>
<dbReference type="SUPFAM" id="SSF51735">
    <property type="entry name" value="NAD(P)-binding Rossmann-fold domains"/>
    <property type="match status" value="1"/>
</dbReference>
<evidence type="ECO:0000313" key="1">
    <source>
        <dbReference type="EMBL" id="PWN89480.1"/>
    </source>
</evidence>
<dbReference type="OrthoDB" id="16464at2759"/>
<dbReference type="RefSeq" id="XP_025376678.1">
    <property type="nucleotide sequence ID" value="XM_025525172.1"/>
</dbReference>
<dbReference type="AlphaFoldDB" id="A0A316YIV8"/>
<protein>
    <recommendedName>
        <fullName evidence="3">NAD(P)-binding protein</fullName>
    </recommendedName>
</protein>
<dbReference type="GeneID" id="37047088"/>
<dbReference type="STRING" id="215250.A0A316YIV8"/>
<dbReference type="PANTHER" id="PTHR43245">
    <property type="entry name" value="BIFUNCTIONAL POLYMYXIN RESISTANCE PROTEIN ARNA"/>
    <property type="match status" value="1"/>
</dbReference>
<dbReference type="InterPro" id="IPR050177">
    <property type="entry name" value="Lipid_A_modif_metabolic_enz"/>
</dbReference>
<keyword evidence="2" id="KW-1185">Reference proteome</keyword>
<name>A0A316YIV8_9BASI</name>
<dbReference type="Proteomes" id="UP000245768">
    <property type="component" value="Unassembled WGS sequence"/>
</dbReference>
<evidence type="ECO:0000313" key="2">
    <source>
        <dbReference type="Proteomes" id="UP000245768"/>
    </source>
</evidence>